<dbReference type="InterPro" id="IPR045397">
    <property type="entry name" value="TumE-like"/>
</dbReference>
<evidence type="ECO:0000313" key="1">
    <source>
        <dbReference type="EMBL" id="MCQ4334095.1"/>
    </source>
</evidence>
<dbReference type="EMBL" id="JAHLKM010000017">
    <property type="protein sequence ID" value="MCQ4334095.1"/>
    <property type="molecule type" value="Genomic_DNA"/>
</dbReference>
<keyword evidence="2" id="KW-1185">Reference proteome</keyword>
<dbReference type="Pfam" id="PF20126">
    <property type="entry name" value="TumE"/>
    <property type="match status" value="1"/>
</dbReference>
<evidence type="ECO:0000313" key="2">
    <source>
        <dbReference type="Proteomes" id="UP001139494"/>
    </source>
</evidence>
<sequence length="143" mass="16345">MSGSVAPVDDAVLRSIRDRVRTHPVIDTVTAERTGGLLSMIQAACDPDRYPAHITAARLEIRWYTNDDYNFHYIETHAGGTWQCRWDRHPNPHTERTHFHPPPDARSTDAIADTPPEQHPAAMLTRTLANIRDRIETLWKNTE</sequence>
<dbReference type="AlphaFoldDB" id="A0A9R1CU70"/>
<dbReference type="Proteomes" id="UP001139494">
    <property type="component" value="Unassembled WGS sequence"/>
</dbReference>
<accession>A0A9R1CU70</accession>
<gene>
    <name evidence="1" type="ORF">KM295_11510</name>
</gene>
<proteinExistence type="predicted"/>
<name>A0A9R1CU70_9EURY</name>
<protein>
    <submittedName>
        <fullName evidence="1">Uncharacterized protein</fullName>
    </submittedName>
</protein>
<comment type="caution">
    <text evidence="1">The sequence shown here is derived from an EMBL/GenBank/DDBJ whole genome shotgun (WGS) entry which is preliminary data.</text>
</comment>
<organism evidence="1 2">
    <name type="scientific">Natronomonas aquatica</name>
    <dbReference type="NCBI Taxonomy" id="2841590"/>
    <lineage>
        <taxon>Archaea</taxon>
        <taxon>Methanobacteriati</taxon>
        <taxon>Methanobacteriota</taxon>
        <taxon>Stenosarchaea group</taxon>
        <taxon>Halobacteria</taxon>
        <taxon>Halobacteriales</taxon>
        <taxon>Natronomonadaceae</taxon>
        <taxon>Natronomonas</taxon>
    </lineage>
</organism>
<reference evidence="1" key="1">
    <citation type="journal article" date="2023" name="Front. Microbiol.">
        <title>Genomic-based phylogenetic and metabolic analyses of the genus Natronomonas, and description of Natronomonas aquatica sp. nov.</title>
        <authorList>
            <person name="Garcia-Roldan A."/>
            <person name="Duran-Viseras A."/>
            <person name="de la Haba R.R."/>
            <person name="Corral P."/>
            <person name="Sanchez-Porro C."/>
            <person name="Ventosa A."/>
        </authorList>
    </citation>
    <scope>NUCLEOTIDE SEQUENCE</scope>
    <source>
        <strain evidence="1">F2-12</strain>
    </source>
</reference>